<evidence type="ECO:0000313" key="8">
    <source>
        <dbReference type="Proteomes" id="UP000504606"/>
    </source>
</evidence>
<evidence type="ECO:0000256" key="1">
    <source>
        <dbReference type="ARBA" id="ARBA00023157"/>
    </source>
</evidence>
<dbReference type="GeneID" id="113213648"/>
<organism evidence="8 9">
    <name type="scientific">Frankliniella occidentalis</name>
    <name type="common">Western flower thrips</name>
    <name type="synonym">Euthrips occidentalis</name>
    <dbReference type="NCBI Taxonomy" id="133901"/>
    <lineage>
        <taxon>Eukaryota</taxon>
        <taxon>Metazoa</taxon>
        <taxon>Ecdysozoa</taxon>
        <taxon>Arthropoda</taxon>
        <taxon>Hexapoda</taxon>
        <taxon>Insecta</taxon>
        <taxon>Pterygota</taxon>
        <taxon>Neoptera</taxon>
        <taxon>Paraneoptera</taxon>
        <taxon>Thysanoptera</taxon>
        <taxon>Terebrantia</taxon>
        <taxon>Thripoidea</taxon>
        <taxon>Thripidae</taxon>
        <taxon>Frankliniella</taxon>
    </lineage>
</organism>
<dbReference type="PROSITE" id="PS50025">
    <property type="entry name" value="LAM_G_DOMAIN"/>
    <property type="match status" value="1"/>
</dbReference>
<dbReference type="Gene3D" id="2.60.120.200">
    <property type="match status" value="1"/>
</dbReference>
<accession>A0A9C6X021</accession>
<keyword evidence="2" id="KW-0424">Laminin EGF-like domain</keyword>
<name>A0A9C6X021_FRAOC</name>
<dbReference type="InterPro" id="IPR008211">
    <property type="entry name" value="Laminin_N"/>
</dbReference>
<feature type="domain" description="Laminin N-terminal" evidence="7">
    <location>
        <begin position="80"/>
        <end position="386"/>
    </location>
</feature>
<feature type="region of interest" description="Disordered" evidence="4">
    <location>
        <begin position="43"/>
        <end position="63"/>
    </location>
</feature>
<keyword evidence="1 3" id="KW-1015">Disulfide bond</keyword>
<gene>
    <name evidence="9" type="primary">LOC113213648</name>
</gene>
<dbReference type="SMART" id="SM00136">
    <property type="entry name" value="LamNT"/>
    <property type="match status" value="1"/>
</dbReference>
<evidence type="ECO:0000259" key="6">
    <source>
        <dbReference type="PROSITE" id="PS50025"/>
    </source>
</evidence>
<dbReference type="Gene3D" id="2.60.120.260">
    <property type="entry name" value="Galactose-binding domain-like"/>
    <property type="match status" value="1"/>
</dbReference>
<feature type="chain" id="PRO_5039394277" evidence="5">
    <location>
        <begin position="41"/>
        <end position="408"/>
    </location>
</feature>
<dbReference type="CDD" id="cd00110">
    <property type="entry name" value="LamG"/>
    <property type="match status" value="1"/>
</dbReference>
<dbReference type="InterPro" id="IPR050372">
    <property type="entry name" value="Neurexin-related_CASP"/>
</dbReference>
<dbReference type="PROSITE" id="PS51117">
    <property type="entry name" value="LAMININ_NTER"/>
    <property type="match status" value="1"/>
</dbReference>
<dbReference type="RefSeq" id="XP_052125840.1">
    <property type="nucleotide sequence ID" value="XM_052269880.1"/>
</dbReference>
<dbReference type="SUPFAM" id="SSF49899">
    <property type="entry name" value="Concanavalin A-like lectins/glucanases"/>
    <property type="match status" value="1"/>
</dbReference>
<reference evidence="9" key="1">
    <citation type="submission" date="2025-08" db="UniProtKB">
        <authorList>
            <consortium name="RefSeq"/>
        </authorList>
    </citation>
    <scope>IDENTIFICATION</scope>
    <source>
        <tissue evidence="9">Whole organism</tissue>
    </source>
</reference>
<evidence type="ECO:0000256" key="4">
    <source>
        <dbReference type="SAM" id="MobiDB-lite"/>
    </source>
</evidence>
<evidence type="ECO:0000256" key="2">
    <source>
        <dbReference type="ARBA" id="ARBA00023292"/>
    </source>
</evidence>
<feature type="domain" description="Laminin G" evidence="6">
    <location>
        <begin position="226"/>
        <end position="404"/>
    </location>
</feature>
<dbReference type="InterPro" id="IPR001791">
    <property type="entry name" value="Laminin_G"/>
</dbReference>
<dbReference type="PANTHER" id="PTHR15036:SF65">
    <property type="entry name" value="LAMININ SUBUNIT ALPHA-2"/>
    <property type="match status" value="1"/>
</dbReference>
<dbReference type="OrthoDB" id="8545473at2759"/>
<dbReference type="Pfam" id="PF00055">
    <property type="entry name" value="Laminin_N"/>
    <property type="match status" value="1"/>
</dbReference>
<proteinExistence type="predicted"/>
<dbReference type="SMART" id="SM00282">
    <property type="entry name" value="LamG"/>
    <property type="match status" value="1"/>
</dbReference>
<dbReference type="Proteomes" id="UP000504606">
    <property type="component" value="Unplaced"/>
</dbReference>
<dbReference type="AlphaFoldDB" id="A0A9C6X021"/>
<feature type="signal peptide" evidence="5">
    <location>
        <begin position="1"/>
        <end position="40"/>
    </location>
</feature>
<evidence type="ECO:0000256" key="3">
    <source>
        <dbReference type="PROSITE-ProRule" id="PRU00122"/>
    </source>
</evidence>
<dbReference type="PANTHER" id="PTHR15036">
    <property type="entry name" value="PIKACHURIN-LIKE PROTEIN"/>
    <property type="match status" value="1"/>
</dbReference>
<feature type="disulfide bond" evidence="3">
    <location>
        <begin position="377"/>
        <end position="404"/>
    </location>
</feature>
<keyword evidence="8" id="KW-1185">Reference proteome</keyword>
<evidence type="ECO:0000259" key="7">
    <source>
        <dbReference type="PROSITE" id="PS51117"/>
    </source>
</evidence>
<evidence type="ECO:0000256" key="5">
    <source>
        <dbReference type="SAM" id="SignalP"/>
    </source>
</evidence>
<dbReference type="InterPro" id="IPR013320">
    <property type="entry name" value="ConA-like_dom_sf"/>
</dbReference>
<dbReference type="FunFam" id="2.60.120.200:FF:000200">
    <property type="entry name" value="Laminin subunit alpha-3"/>
    <property type="match status" value="1"/>
</dbReference>
<evidence type="ECO:0000313" key="9">
    <source>
        <dbReference type="RefSeq" id="XP_052125840.1"/>
    </source>
</evidence>
<dbReference type="KEGG" id="foc:113213648"/>
<keyword evidence="5" id="KW-0732">Signal</keyword>
<protein>
    <submittedName>
        <fullName evidence="9">Laminin subunit alpha-1-like</fullName>
    </submittedName>
</protein>
<dbReference type="Pfam" id="PF02210">
    <property type="entry name" value="Laminin_G_2"/>
    <property type="match status" value="1"/>
</dbReference>
<sequence>MPDDGDLMRRRRGRGFEPRAWHAVVVLVLAACCLPRDVLGGRHRHDHHGGDAPRQRATRHNGISKQDASTLYWTVDEDWGGAPMYPPIVNVAPHGRIAANATCGERGEERWCKGGGAGLGAPGGGAGGGPRRGQQCSVCQRHHPDKAHPAELALDAGSDGWWQSPTLAEGPQFEHVTVTLDLLQQVQRLQHFRGCMRGLTVNNMSQDLVGDNAMHHQVGQCFANVEKGSFFAGDAYAIYKNKFVVGDLLHVELEFRTSELSGVLLSISEPRGYPAMSLELNNGKIILAGDLGDRRRFEIAVVLPSLWTLCDNRWHRIQTSYRNGELVLQVDDLRQSQPLADDGHHVETRTNSPVYIGGLPEGALTETLGVKDNFKGCIRKVMIGGERRDWTVMADLHNIGLGSCPLVN</sequence>